<keyword evidence="3" id="KW-1185">Reference proteome</keyword>
<sequence length="117" mass="12693">MPTYTILVLTLSLSAVIGAFGGPGTVSRAEQAQCLTWGGNATTSVFHNCCKQVTLETSPRLALTALCPNRISDFDPSLFPDGQYTFSWLPLDECLHLHDGQHLVTVDDITPMEALEL</sequence>
<dbReference type="AlphaFoldDB" id="A0A1J7IY80"/>
<reference evidence="2 3" key="1">
    <citation type="submission" date="2016-10" db="EMBL/GenBank/DDBJ databases">
        <title>Draft genome sequence of Coniochaeta ligniaria NRRL30616, a lignocellulolytic fungus for bioabatement of inhibitors in plant biomass hydrolysates.</title>
        <authorList>
            <consortium name="DOE Joint Genome Institute"/>
            <person name="Jimenez D.J."/>
            <person name="Hector R.E."/>
            <person name="Riley R."/>
            <person name="Sun H."/>
            <person name="Grigoriev I.V."/>
            <person name="Van Elsas J.D."/>
            <person name="Nichols N.N."/>
        </authorList>
    </citation>
    <scope>NUCLEOTIDE SEQUENCE [LARGE SCALE GENOMIC DNA]</scope>
    <source>
        <strain evidence="2 3">NRRL 30616</strain>
    </source>
</reference>
<dbReference type="InParanoid" id="A0A1J7IY80"/>
<dbReference type="EMBL" id="KV875112">
    <property type="protein sequence ID" value="OIW22552.1"/>
    <property type="molecule type" value="Genomic_DNA"/>
</dbReference>
<keyword evidence="1" id="KW-0732">Signal</keyword>
<name>A0A1J7IY80_9PEZI</name>
<proteinExistence type="predicted"/>
<evidence type="ECO:0000313" key="2">
    <source>
        <dbReference type="EMBL" id="OIW22552.1"/>
    </source>
</evidence>
<accession>A0A1J7IY80</accession>
<protein>
    <recommendedName>
        <fullName evidence="4">Cyanovirin-N domain-containing protein</fullName>
    </recommendedName>
</protein>
<dbReference type="OrthoDB" id="5235620at2759"/>
<gene>
    <name evidence="2" type="ORF">CONLIGDRAFT_638177</name>
</gene>
<evidence type="ECO:0000313" key="3">
    <source>
        <dbReference type="Proteomes" id="UP000182658"/>
    </source>
</evidence>
<feature type="chain" id="PRO_5013063316" description="Cyanovirin-N domain-containing protein" evidence="1">
    <location>
        <begin position="22"/>
        <end position="117"/>
    </location>
</feature>
<feature type="signal peptide" evidence="1">
    <location>
        <begin position="1"/>
        <end position="21"/>
    </location>
</feature>
<dbReference type="Proteomes" id="UP000182658">
    <property type="component" value="Unassembled WGS sequence"/>
</dbReference>
<evidence type="ECO:0000256" key="1">
    <source>
        <dbReference type="SAM" id="SignalP"/>
    </source>
</evidence>
<evidence type="ECO:0008006" key="4">
    <source>
        <dbReference type="Google" id="ProtNLM"/>
    </source>
</evidence>
<organism evidence="2 3">
    <name type="scientific">Coniochaeta ligniaria NRRL 30616</name>
    <dbReference type="NCBI Taxonomy" id="1408157"/>
    <lineage>
        <taxon>Eukaryota</taxon>
        <taxon>Fungi</taxon>
        <taxon>Dikarya</taxon>
        <taxon>Ascomycota</taxon>
        <taxon>Pezizomycotina</taxon>
        <taxon>Sordariomycetes</taxon>
        <taxon>Sordariomycetidae</taxon>
        <taxon>Coniochaetales</taxon>
        <taxon>Coniochaetaceae</taxon>
        <taxon>Coniochaeta</taxon>
    </lineage>
</organism>